<sequence length="227" mass="26111">MVGWCFFFLLVIIVLGWRERKRNWRRFSEITSRLAQVEELLLEVCSLVEERLIKEELSPLPHEPEKTEKPEEPEVTEEPEEKAQPEKPQGPAELGRPDGVERREVSHLPEGTKQPSPTAMGKRETSVLNREQPEKQGEPKQPEQPERPEQAKSPVSQPKPQTQAESKQTMGRKVMATKGQNLPAWNQQIIELWQKGLSVQEIARQLEKGQGEVQLIVDLYCDERPQS</sequence>
<feature type="compositionally biased region" description="Basic and acidic residues" evidence="1">
    <location>
        <begin position="95"/>
        <end position="107"/>
    </location>
</feature>
<evidence type="ECO:0000313" key="3">
    <source>
        <dbReference type="Proteomes" id="UP000657177"/>
    </source>
</evidence>
<dbReference type="AlphaFoldDB" id="A0A8J6I3M6"/>
<feature type="compositionally biased region" description="Basic and acidic residues" evidence="1">
    <location>
        <begin position="58"/>
        <end position="72"/>
    </location>
</feature>
<organism evidence="2 3">
    <name type="scientific">Capillibacterium thermochitinicola</name>
    <dbReference type="NCBI Taxonomy" id="2699427"/>
    <lineage>
        <taxon>Bacteria</taxon>
        <taxon>Bacillati</taxon>
        <taxon>Bacillota</taxon>
        <taxon>Capillibacterium</taxon>
    </lineage>
</organism>
<reference evidence="2" key="1">
    <citation type="submission" date="2020-06" db="EMBL/GenBank/DDBJ databases">
        <title>Novel chitinolytic bacterium.</title>
        <authorList>
            <person name="Ungkulpasvich U."/>
            <person name="Kosugi A."/>
            <person name="Uke A."/>
        </authorList>
    </citation>
    <scope>NUCLEOTIDE SEQUENCE</scope>
    <source>
        <strain evidence="2">UUS1-1</strain>
    </source>
</reference>
<proteinExistence type="predicted"/>
<dbReference type="InterPro" id="IPR046118">
    <property type="entry name" value="DUF6115"/>
</dbReference>
<feature type="compositionally biased region" description="Polar residues" evidence="1">
    <location>
        <begin position="153"/>
        <end position="169"/>
    </location>
</feature>
<keyword evidence="3" id="KW-1185">Reference proteome</keyword>
<evidence type="ECO:0000313" key="2">
    <source>
        <dbReference type="EMBL" id="MBA2134034.1"/>
    </source>
</evidence>
<gene>
    <name evidence="2" type="ORF">G5B42_10880</name>
</gene>
<name>A0A8J6I3M6_9FIRM</name>
<dbReference type="Proteomes" id="UP000657177">
    <property type="component" value="Unassembled WGS sequence"/>
</dbReference>
<comment type="caution">
    <text evidence="2">The sequence shown here is derived from an EMBL/GenBank/DDBJ whole genome shotgun (WGS) entry which is preliminary data.</text>
</comment>
<dbReference type="Pfam" id="PF19610">
    <property type="entry name" value="DUF6115"/>
    <property type="match status" value="1"/>
</dbReference>
<protein>
    <submittedName>
        <fullName evidence="2">Uncharacterized protein</fullName>
    </submittedName>
</protein>
<accession>A0A8J6I3M6</accession>
<dbReference type="EMBL" id="JAAKDE010000044">
    <property type="protein sequence ID" value="MBA2134034.1"/>
    <property type="molecule type" value="Genomic_DNA"/>
</dbReference>
<feature type="compositionally biased region" description="Basic and acidic residues" evidence="1">
    <location>
        <begin position="121"/>
        <end position="150"/>
    </location>
</feature>
<feature type="region of interest" description="Disordered" evidence="1">
    <location>
        <begin position="58"/>
        <end position="173"/>
    </location>
</feature>
<evidence type="ECO:0000256" key="1">
    <source>
        <dbReference type="SAM" id="MobiDB-lite"/>
    </source>
</evidence>